<keyword evidence="3" id="KW-1185">Reference proteome</keyword>
<dbReference type="Proteomes" id="UP001596053">
    <property type="component" value="Unassembled WGS sequence"/>
</dbReference>
<gene>
    <name evidence="2" type="ORF">ACFPOB_26205</name>
</gene>
<organism evidence="2 3">
    <name type="scientific">Bosea eneae</name>
    <dbReference type="NCBI Taxonomy" id="151454"/>
    <lineage>
        <taxon>Bacteria</taxon>
        <taxon>Pseudomonadati</taxon>
        <taxon>Pseudomonadota</taxon>
        <taxon>Alphaproteobacteria</taxon>
        <taxon>Hyphomicrobiales</taxon>
        <taxon>Boseaceae</taxon>
        <taxon>Bosea</taxon>
    </lineage>
</organism>
<comment type="caution">
    <text evidence="2">The sequence shown here is derived from an EMBL/GenBank/DDBJ whole genome shotgun (WGS) entry which is preliminary data.</text>
</comment>
<evidence type="ECO:0000313" key="3">
    <source>
        <dbReference type="Proteomes" id="UP001596053"/>
    </source>
</evidence>
<dbReference type="EMBL" id="JBHSLW010000056">
    <property type="protein sequence ID" value="MFC5423047.1"/>
    <property type="molecule type" value="Genomic_DNA"/>
</dbReference>
<evidence type="ECO:0008006" key="4">
    <source>
        <dbReference type="Google" id="ProtNLM"/>
    </source>
</evidence>
<feature type="compositionally biased region" description="Basic and acidic residues" evidence="1">
    <location>
        <begin position="304"/>
        <end position="320"/>
    </location>
</feature>
<proteinExistence type="predicted"/>
<reference evidence="3" key="1">
    <citation type="journal article" date="2019" name="Int. J. Syst. Evol. Microbiol.">
        <title>The Global Catalogue of Microorganisms (GCM) 10K type strain sequencing project: providing services to taxonomists for standard genome sequencing and annotation.</title>
        <authorList>
            <consortium name="The Broad Institute Genomics Platform"/>
            <consortium name="The Broad Institute Genome Sequencing Center for Infectious Disease"/>
            <person name="Wu L."/>
            <person name="Ma J."/>
        </authorList>
    </citation>
    <scope>NUCLEOTIDE SEQUENCE [LARGE SCALE GENOMIC DNA]</scope>
    <source>
        <strain evidence="3">NCAIM B.01391</strain>
    </source>
</reference>
<protein>
    <recommendedName>
        <fullName evidence="4">Tail tape measure protein</fullName>
    </recommendedName>
</protein>
<sequence>MATSDLVVSVGANIQQLERQLKASARIAEQAADEIEAKFRKANPTLSGDFGLGVLKGAIAAISFDRITRGFVEANREIASFGDTARRVGLDLAKFQELRLAAQAQGVSGKEFDTGITGLAKKLNEARTEETELSKLFDANNAKLKTRTGEVISTNAALEVAADLISRAATEQDKVAIAEKFGLPPEFIPLLERGAAALGELARKAGEAGAILDSDVIAKAKQFDDAWNSAWASFASSSKAAIIGAAQGLSGLLSQAGAYLAKVDEANRKASQVPERAARRDQARDMALGNAGGRDTAEAARGAAAREARAQFITSEKDRSVAAPVPPARPTRGYMGSDATKVPPAKSGGGGGSSGKSEAEQAQDRLDRYVETLMRQNSVLDAEIATFGKSNAEKRAAVELAKAQVDLAKLDEGERQKVIASLTKEIELSEQKRTVLENLKTAQKGLADAQRFFGDAAVDALEDLIVNGAKAEDVVKRLAASLAKAALQAALMGTGPLAGLFGTAGVNGATGGLIGALFGRATGGPVNAGQPYRVGERGPETFVPTTPGKIIPAARGGFVDRRTFHIDARGAQQGVAEQITAALRAYDAGLPGKVMQTQAEARRRGAFG</sequence>
<evidence type="ECO:0000256" key="1">
    <source>
        <dbReference type="SAM" id="MobiDB-lite"/>
    </source>
</evidence>
<evidence type="ECO:0000313" key="2">
    <source>
        <dbReference type="EMBL" id="MFC5423047.1"/>
    </source>
</evidence>
<dbReference type="RefSeq" id="WP_377801241.1">
    <property type="nucleotide sequence ID" value="NZ_JBHSLW010000056.1"/>
</dbReference>
<feature type="region of interest" description="Disordered" evidence="1">
    <location>
        <begin position="269"/>
        <end position="363"/>
    </location>
</feature>
<name>A0ABW0IY26_9HYPH</name>
<accession>A0ABW0IY26</accession>